<dbReference type="AlphaFoldDB" id="A0A822ZL42"/>
<gene>
    <name evidence="1" type="ORF">HUJ06_002501</name>
</gene>
<protein>
    <submittedName>
        <fullName evidence="1">Uncharacterized protein</fullName>
    </submittedName>
</protein>
<keyword evidence="2" id="KW-1185">Reference proteome</keyword>
<accession>A0A822ZL42</accession>
<dbReference type="Proteomes" id="UP000607653">
    <property type="component" value="Unassembled WGS sequence"/>
</dbReference>
<sequence>MAANLDVAHLVVIYRIKAPKQYSFFQSEETPRSNVLRLFF</sequence>
<dbReference type="EMBL" id="DUZY01000007">
    <property type="protein sequence ID" value="DAD44271.1"/>
    <property type="molecule type" value="Genomic_DNA"/>
</dbReference>
<comment type="caution">
    <text evidence="1">The sequence shown here is derived from an EMBL/GenBank/DDBJ whole genome shotgun (WGS) entry which is preliminary data.</text>
</comment>
<proteinExistence type="predicted"/>
<evidence type="ECO:0000313" key="2">
    <source>
        <dbReference type="Proteomes" id="UP000607653"/>
    </source>
</evidence>
<reference evidence="1 2" key="1">
    <citation type="journal article" date="2020" name="Mol. Biol. Evol.">
        <title>Distinct Expression and Methylation Patterns for Genes with Different Fates following a Single Whole-Genome Duplication in Flowering Plants.</title>
        <authorList>
            <person name="Shi T."/>
            <person name="Rahmani R.S."/>
            <person name="Gugger P.F."/>
            <person name="Wang M."/>
            <person name="Li H."/>
            <person name="Zhang Y."/>
            <person name="Li Z."/>
            <person name="Wang Q."/>
            <person name="Van de Peer Y."/>
            <person name="Marchal K."/>
            <person name="Chen J."/>
        </authorList>
    </citation>
    <scope>NUCLEOTIDE SEQUENCE [LARGE SCALE GENOMIC DNA]</scope>
    <source>
        <tissue evidence="1">Leaf</tissue>
    </source>
</reference>
<name>A0A822ZL42_NELNU</name>
<evidence type="ECO:0000313" key="1">
    <source>
        <dbReference type="EMBL" id="DAD44271.1"/>
    </source>
</evidence>
<organism evidence="1 2">
    <name type="scientific">Nelumbo nucifera</name>
    <name type="common">Sacred lotus</name>
    <dbReference type="NCBI Taxonomy" id="4432"/>
    <lineage>
        <taxon>Eukaryota</taxon>
        <taxon>Viridiplantae</taxon>
        <taxon>Streptophyta</taxon>
        <taxon>Embryophyta</taxon>
        <taxon>Tracheophyta</taxon>
        <taxon>Spermatophyta</taxon>
        <taxon>Magnoliopsida</taxon>
        <taxon>Proteales</taxon>
        <taxon>Nelumbonaceae</taxon>
        <taxon>Nelumbo</taxon>
    </lineage>
</organism>